<dbReference type="Proteomes" id="UP000030993">
    <property type="component" value="Unassembled WGS sequence"/>
</dbReference>
<name>A0A0B2K1V8_9FIRM</name>
<dbReference type="Gene3D" id="3.30.565.10">
    <property type="entry name" value="Histidine kinase-like ATPase, C-terminal domain"/>
    <property type="match status" value="1"/>
</dbReference>
<dbReference type="InterPro" id="IPR003594">
    <property type="entry name" value="HATPase_dom"/>
</dbReference>
<dbReference type="RefSeq" id="WP_039206054.1">
    <property type="nucleotide sequence ID" value="NZ_JSCE01000040.1"/>
</dbReference>
<evidence type="ECO:0000313" key="3">
    <source>
        <dbReference type="Proteomes" id="UP000030993"/>
    </source>
</evidence>
<dbReference type="CDD" id="cd16936">
    <property type="entry name" value="HATPase_RsbW-like"/>
    <property type="match status" value="1"/>
</dbReference>
<keyword evidence="3" id="KW-1185">Reference proteome</keyword>
<dbReference type="SUPFAM" id="SSF55874">
    <property type="entry name" value="ATPase domain of HSP90 chaperone/DNA topoisomerase II/histidine kinase"/>
    <property type="match status" value="1"/>
</dbReference>
<dbReference type="AlphaFoldDB" id="A0A0B2K1V8"/>
<protein>
    <recommendedName>
        <fullName evidence="1">Histidine kinase/HSP90-like ATPase domain-containing protein</fullName>
    </recommendedName>
</protein>
<dbReference type="STRING" id="82374.NZ47_02130"/>
<proteinExistence type="predicted"/>
<dbReference type="InterPro" id="IPR036890">
    <property type="entry name" value="HATPase_C_sf"/>
</dbReference>
<evidence type="ECO:0000259" key="1">
    <source>
        <dbReference type="Pfam" id="PF13581"/>
    </source>
</evidence>
<dbReference type="EMBL" id="JSCE01000040">
    <property type="protein sequence ID" value="KHM52883.1"/>
    <property type="molecule type" value="Genomic_DNA"/>
</dbReference>
<reference evidence="2 3" key="1">
    <citation type="journal article" date="2013" name="PLoS ONE">
        <title>Identification and characterization of three novel lipases belonging to families II and V from Anaerovibrio lipolyticus 5ST.</title>
        <authorList>
            <person name="Prive F."/>
            <person name="Kaderbhai N.N."/>
            <person name="Girdwood S."/>
            <person name="Worgan H.J."/>
            <person name="Pinloche E."/>
            <person name="Scollan N.D."/>
            <person name="Huws S.A."/>
            <person name="Newbold C.J."/>
        </authorList>
    </citation>
    <scope>NUCLEOTIDE SEQUENCE [LARGE SCALE GENOMIC DNA]</scope>
    <source>
        <strain evidence="2 3">5S</strain>
    </source>
</reference>
<feature type="domain" description="Histidine kinase/HSP90-like ATPase" evidence="1">
    <location>
        <begin position="11"/>
        <end position="138"/>
    </location>
</feature>
<gene>
    <name evidence="2" type="ORF">NZ47_02130</name>
</gene>
<comment type="caution">
    <text evidence="2">The sequence shown here is derived from an EMBL/GenBank/DDBJ whole genome shotgun (WGS) entry which is preliminary data.</text>
</comment>
<organism evidence="2 3">
    <name type="scientific">Anaerovibrio lipolyticus</name>
    <dbReference type="NCBI Taxonomy" id="82374"/>
    <lineage>
        <taxon>Bacteria</taxon>
        <taxon>Bacillati</taxon>
        <taxon>Bacillota</taxon>
        <taxon>Negativicutes</taxon>
        <taxon>Selenomonadales</taxon>
        <taxon>Selenomonadaceae</taxon>
        <taxon>Anaerovibrio</taxon>
    </lineage>
</organism>
<sequence length="140" mass="15662">MDSQDNKKLVIEATLENLSKVNDFLEEFLKEKECSPKVRMQLEVVVEEIFTNIANYAYGDDAGNVTIEGCLEDDAAKFRLKFMDHGVPYNPLKQPDPDITAGSNERPVGGLGIFLVKNNVDDISYQHEDGQNILTIVKAI</sequence>
<accession>A0A0B2K1V8</accession>
<dbReference type="Pfam" id="PF13581">
    <property type="entry name" value="HATPase_c_2"/>
    <property type="match status" value="1"/>
</dbReference>
<evidence type="ECO:0000313" key="2">
    <source>
        <dbReference type="EMBL" id="KHM52883.1"/>
    </source>
</evidence>
<dbReference type="eggNOG" id="COG2172">
    <property type="taxonomic scope" value="Bacteria"/>
</dbReference>